<accession>A0AB36TGI9</accession>
<dbReference type="PANTHER" id="PTHR43801">
    <property type="entry name" value="NUCLEOTIDE-BINDING PROTEIN-RELATED"/>
    <property type="match status" value="1"/>
</dbReference>
<keyword evidence="1" id="KW-1133">Transmembrane helix</keyword>
<feature type="transmembrane region" description="Helical" evidence="1">
    <location>
        <begin position="12"/>
        <end position="37"/>
    </location>
</feature>
<dbReference type="PIRSF" id="PIRSF006594">
    <property type="entry name" value="UCP006594"/>
    <property type="match status" value="1"/>
</dbReference>
<comment type="caution">
    <text evidence="2">The sequence shown here is derived from an EMBL/GenBank/DDBJ whole genome shotgun (WGS) entry which is preliminary data.</text>
</comment>
<dbReference type="Pfam" id="PF01976">
    <property type="entry name" value="DUF116"/>
    <property type="match status" value="1"/>
</dbReference>
<evidence type="ECO:0000313" key="3">
    <source>
        <dbReference type="Proteomes" id="UP000223596"/>
    </source>
</evidence>
<evidence type="ECO:0000313" key="2">
    <source>
        <dbReference type="EMBL" id="PFH02949.1"/>
    </source>
</evidence>
<evidence type="ECO:0000256" key="1">
    <source>
        <dbReference type="SAM" id="Phobius"/>
    </source>
</evidence>
<dbReference type="InterPro" id="IPR002829">
    <property type="entry name" value="DUF116"/>
</dbReference>
<evidence type="ECO:0008006" key="4">
    <source>
        <dbReference type="Google" id="ProtNLM"/>
    </source>
</evidence>
<feature type="transmembrane region" description="Helical" evidence="1">
    <location>
        <begin position="43"/>
        <end position="72"/>
    </location>
</feature>
<proteinExistence type="predicted"/>
<keyword evidence="1" id="KW-0812">Transmembrane</keyword>
<protein>
    <recommendedName>
        <fullName evidence="4">DUF116 domain-containing protein</fullName>
    </recommendedName>
</protein>
<dbReference type="EMBL" id="PDBW01000001">
    <property type="protein sequence ID" value="PFH02949.1"/>
    <property type="molecule type" value="Genomic_DNA"/>
</dbReference>
<feature type="transmembrane region" description="Helical" evidence="1">
    <location>
        <begin position="84"/>
        <end position="104"/>
    </location>
</feature>
<reference evidence="2 3" key="1">
    <citation type="submission" date="2017-09" db="EMBL/GenBank/DDBJ databases">
        <title>Evaluation of Pacific Biosciences Sequencing Technology to Finishing C. thermocellum Genome Sequences.</title>
        <authorList>
            <person name="Brown S."/>
        </authorList>
    </citation>
    <scope>NUCLEOTIDE SEQUENCE [LARGE SCALE GENOMIC DNA]</scope>
    <source>
        <strain evidence="2 3">AD2</strain>
    </source>
</reference>
<dbReference type="PANTHER" id="PTHR43801:SF1">
    <property type="entry name" value="POLYPRENYL SYNTHETASE"/>
    <property type="match status" value="1"/>
</dbReference>
<dbReference type="AlphaFoldDB" id="A0AB36TGI9"/>
<organism evidence="2 3">
    <name type="scientific">Acetivibrio thermocellus AD2</name>
    <dbReference type="NCBI Taxonomy" id="1138384"/>
    <lineage>
        <taxon>Bacteria</taxon>
        <taxon>Bacillati</taxon>
        <taxon>Bacillota</taxon>
        <taxon>Clostridia</taxon>
        <taxon>Eubacteriales</taxon>
        <taxon>Oscillospiraceae</taxon>
        <taxon>Acetivibrio</taxon>
    </lineage>
</organism>
<sequence>MKVKYLDNSYRNFASLMGTVLVLFVTILAAFGLLYSYSTINTYNFILLVLILITVIVTLFYFVSSIAIMYVYRRKKASRIVLCISRTGLRMLFPLVIVLTGLFGGNKDTIKKFYIDFNNLLVDTMDKKYSPDEIMILLPHCLQYSECEYKITNDINNCKRCGRCCIGFIADISAEKKVPAYVVTGGTAARNIVSKKEPKIIISVACERDLSSGIADVGRIPVIGIVNDRPNGPCYNTNVDVDAIRNKLESIINEKE</sequence>
<name>A0AB36TGI9_ACETH</name>
<keyword evidence="1" id="KW-0472">Membrane</keyword>
<dbReference type="Proteomes" id="UP000223596">
    <property type="component" value="Unassembled WGS sequence"/>
</dbReference>
<gene>
    <name evidence="2" type="ORF">M972_111743</name>
</gene>